<organism evidence="2 3">
    <name type="scientific">Herbidospora solisilvae</name>
    <dbReference type="NCBI Taxonomy" id="2696284"/>
    <lineage>
        <taxon>Bacteria</taxon>
        <taxon>Bacillati</taxon>
        <taxon>Actinomycetota</taxon>
        <taxon>Actinomycetes</taxon>
        <taxon>Streptosporangiales</taxon>
        <taxon>Streptosporangiaceae</taxon>
        <taxon>Herbidospora</taxon>
    </lineage>
</organism>
<dbReference type="Pfam" id="PF11239">
    <property type="entry name" value="DUF3040"/>
    <property type="match status" value="1"/>
</dbReference>
<reference evidence="2 3" key="1">
    <citation type="submission" date="2020-01" db="EMBL/GenBank/DDBJ databases">
        <title>Herbidospora sp. NEAU-GS84 nov., a novel actinomycete isolated from soil.</title>
        <authorList>
            <person name="Han L."/>
        </authorList>
    </citation>
    <scope>NUCLEOTIDE SEQUENCE [LARGE SCALE GENOMIC DNA]</scope>
    <source>
        <strain evidence="2 3">NEAU-GS84</strain>
    </source>
</reference>
<evidence type="ECO:0000313" key="2">
    <source>
        <dbReference type="EMBL" id="NAS22735.1"/>
    </source>
</evidence>
<gene>
    <name evidence="2" type="ORF">GT755_13690</name>
</gene>
<proteinExistence type="predicted"/>
<dbReference type="EMBL" id="WXEW01000004">
    <property type="protein sequence ID" value="NAS22735.1"/>
    <property type="molecule type" value="Genomic_DNA"/>
</dbReference>
<keyword evidence="1" id="KW-0812">Transmembrane</keyword>
<comment type="caution">
    <text evidence="2">The sequence shown here is derived from an EMBL/GenBank/DDBJ whole genome shotgun (WGS) entry which is preliminary data.</text>
</comment>
<dbReference type="RefSeq" id="WP_161480111.1">
    <property type="nucleotide sequence ID" value="NZ_WXEW01000004.1"/>
</dbReference>
<name>A0A7C9NEG0_9ACTN</name>
<dbReference type="Proteomes" id="UP000479526">
    <property type="component" value="Unassembled WGS sequence"/>
</dbReference>
<dbReference type="InterPro" id="IPR021401">
    <property type="entry name" value="DUF3040"/>
</dbReference>
<evidence type="ECO:0000256" key="1">
    <source>
        <dbReference type="SAM" id="Phobius"/>
    </source>
</evidence>
<keyword evidence="1" id="KW-0472">Membrane</keyword>
<keyword evidence="3" id="KW-1185">Reference proteome</keyword>
<sequence length="74" mass="8151">MRLSRAERRALDEIARHFRRSDPQLAQDLAEHGNGAPAEREVPILPAFMTGRPAMAVAGIVLITAFLMPLMAIN</sequence>
<feature type="transmembrane region" description="Helical" evidence="1">
    <location>
        <begin position="54"/>
        <end position="73"/>
    </location>
</feature>
<dbReference type="AlphaFoldDB" id="A0A7C9NEG0"/>
<protein>
    <submittedName>
        <fullName evidence="2">DUF3040 domain-containing protein</fullName>
    </submittedName>
</protein>
<evidence type="ECO:0000313" key="3">
    <source>
        <dbReference type="Proteomes" id="UP000479526"/>
    </source>
</evidence>
<keyword evidence="1" id="KW-1133">Transmembrane helix</keyword>
<accession>A0A7C9NEG0</accession>